<comment type="caution">
    <text evidence="1">The sequence shown here is derived from an EMBL/GenBank/DDBJ whole genome shotgun (WGS) entry which is preliminary data.</text>
</comment>
<reference evidence="1 2" key="1">
    <citation type="journal article" date="2019" name="Genome Biol. Evol.">
        <title>Insights into the evolution of the New World diploid cottons (Gossypium, subgenus Houzingenia) based on genome sequencing.</title>
        <authorList>
            <person name="Grover C.E."/>
            <person name="Arick M.A. 2nd"/>
            <person name="Thrash A."/>
            <person name="Conover J.L."/>
            <person name="Sanders W.S."/>
            <person name="Peterson D.G."/>
            <person name="Frelichowski J.E."/>
            <person name="Scheffler J.A."/>
            <person name="Scheffler B.E."/>
            <person name="Wendel J.F."/>
        </authorList>
    </citation>
    <scope>NUCLEOTIDE SEQUENCE [LARGE SCALE GENOMIC DNA]</scope>
    <source>
        <strain evidence="1">0</strain>
        <tissue evidence="1">Leaf</tissue>
    </source>
</reference>
<organism evidence="1 2">
    <name type="scientific">Gossypium harknessii</name>
    <dbReference type="NCBI Taxonomy" id="34285"/>
    <lineage>
        <taxon>Eukaryota</taxon>
        <taxon>Viridiplantae</taxon>
        <taxon>Streptophyta</taxon>
        <taxon>Embryophyta</taxon>
        <taxon>Tracheophyta</taxon>
        <taxon>Spermatophyta</taxon>
        <taxon>Magnoliopsida</taxon>
        <taxon>eudicotyledons</taxon>
        <taxon>Gunneridae</taxon>
        <taxon>Pentapetalae</taxon>
        <taxon>rosids</taxon>
        <taxon>malvids</taxon>
        <taxon>Malvales</taxon>
        <taxon>Malvaceae</taxon>
        <taxon>Malvoideae</taxon>
        <taxon>Gossypium</taxon>
    </lineage>
</organism>
<dbReference type="OrthoDB" id="996404at2759"/>
<dbReference type="AlphaFoldDB" id="A0A7J9IAX2"/>
<gene>
    <name evidence="1" type="ORF">Gohar_021250</name>
</gene>
<dbReference type="PANTHER" id="PTHR48464:SF1">
    <property type="entry name" value="MYB_SANT-LIKE DOMAIN-CONTAINING PROTEIN"/>
    <property type="match status" value="1"/>
</dbReference>
<keyword evidence="2" id="KW-1185">Reference proteome</keyword>
<dbReference type="PANTHER" id="PTHR48464">
    <property type="match status" value="1"/>
</dbReference>
<protein>
    <recommendedName>
        <fullName evidence="3">Myb/SANT-like domain-containing protein</fullName>
    </recommendedName>
</protein>
<dbReference type="EMBL" id="JABFAD010327235">
    <property type="protein sequence ID" value="MBA0818993.1"/>
    <property type="molecule type" value="Genomic_DNA"/>
</dbReference>
<proteinExistence type="predicted"/>
<evidence type="ECO:0000313" key="1">
    <source>
        <dbReference type="EMBL" id="MBA0818993.1"/>
    </source>
</evidence>
<dbReference type="Proteomes" id="UP000593560">
    <property type="component" value="Unassembled WGS sequence"/>
</dbReference>
<sequence>MSDFSQSTTTSSQNSRGIEGKWFLEKDAMLVACMVELHNVRTFNANMGFNASYLNKLERMLEKVLPHAMLKDEHRQMVVAEDVWNPYISSHKEVGQFRHRSFLYYDQLTSIYTKNRATGKDAQTATDIVEEMDAKDVATTKNPEEGSTYHGCEVEVSLDEMDVSAT</sequence>
<evidence type="ECO:0000313" key="2">
    <source>
        <dbReference type="Proteomes" id="UP000593560"/>
    </source>
</evidence>
<evidence type="ECO:0008006" key="3">
    <source>
        <dbReference type="Google" id="ProtNLM"/>
    </source>
</evidence>
<accession>A0A7J9IAX2</accession>
<name>A0A7J9IAX2_9ROSI</name>